<keyword evidence="1" id="KW-0812">Transmembrane</keyword>
<dbReference type="EMBL" id="FOHE01000006">
    <property type="protein sequence ID" value="SET15092.1"/>
    <property type="molecule type" value="Genomic_DNA"/>
</dbReference>
<name>A0A1I0C6C1_9BACI</name>
<feature type="transmembrane region" description="Helical" evidence="1">
    <location>
        <begin position="7"/>
        <end position="32"/>
    </location>
</feature>
<protein>
    <recommendedName>
        <fullName evidence="4">Spore germination protein</fullName>
    </recommendedName>
</protein>
<accession>A0A1I0C6C1</accession>
<evidence type="ECO:0000313" key="3">
    <source>
        <dbReference type="Proteomes" id="UP000198618"/>
    </source>
</evidence>
<proteinExistence type="predicted"/>
<dbReference type="Pfam" id="PF26135">
    <property type="entry name" value="YuzI"/>
    <property type="match status" value="1"/>
</dbReference>
<evidence type="ECO:0008006" key="4">
    <source>
        <dbReference type="Google" id="ProtNLM"/>
    </source>
</evidence>
<organism evidence="2 3">
    <name type="scientific">Oceanobacillus limi</name>
    <dbReference type="NCBI Taxonomy" id="930131"/>
    <lineage>
        <taxon>Bacteria</taxon>
        <taxon>Bacillati</taxon>
        <taxon>Bacillota</taxon>
        <taxon>Bacilli</taxon>
        <taxon>Bacillales</taxon>
        <taxon>Bacillaceae</taxon>
        <taxon>Oceanobacillus</taxon>
    </lineage>
</organism>
<keyword evidence="1" id="KW-0472">Membrane</keyword>
<dbReference type="InterPro" id="IPR058887">
    <property type="entry name" value="YuzI-like"/>
</dbReference>
<evidence type="ECO:0000256" key="1">
    <source>
        <dbReference type="SAM" id="Phobius"/>
    </source>
</evidence>
<keyword evidence="1" id="KW-1133">Transmembrane helix</keyword>
<evidence type="ECO:0000313" key="2">
    <source>
        <dbReference type="EMBL" id="SET15092.1"/>
    </source>
</evidence>
<reference evidence="2 3" key="1">
    <citation type="submission" date="2016-10" db="EMBL/GenBank/DDBJ databases">
        <authorList>
            <person name="de Groot N.N."/>
        </authorList>
    </citation>
    <scope>NUCLEOTIDE SEQUENCE [LARGE SCALE GENOMIC DNA]</scope>
    <source>
        <strain evidence="2 3">IBRC-M 10780</strain>
    </source>
</reference>
<dbReference type="STRING" id="930131.SAMN05216389_10659"/>
<dbReference type="AlphaFoldDB" id="A0A1I0C6C1"/>
<keyword evidence="3" id="KW-1185">Reference proteome</keyword>
<dbReference type="Proteomes" id="UP000198618">
    <property type="component" value="Unassembled WGS sequence"/>
</dbReference>
<sequence length="72" mass="8213">MVMDMGYMFLFLIGFGLAVTGGVTTIAYMNFLPAGVSWVEYFIFIKGRIECYFLPIGLLIMTLVIYRFPNKP</sequence>
<gene>
    <name evidence="2" type="ORF">SAMN05216389_10659</name>
</gene>
<feature type="transmembrane region" description="Helical" evidence="1">
    <location>
        <begin position="52"/>
        <end position="69"/>
    </location>
</feature>